<dbReference type="SMART" id="SM00259">
    <property type="entry name" value="ZnF_A20"/>
    <property type="match status" value="1"/>
</dbReference>
<dbReference type="PROSITE" id="PS51036">
    <property type="entry name" value="ZF_A20"/>
    <property type="match status" value="1"/>
</dbReference>
<feature type="domain" description="A20-type" evidence="7">
    <location>
        <begin position="18"/>
        <end position="52"/>
    </location>
</feature>
<dbReference type="SUPFAM" id="SSF57716">
    <property type="entry name" value="Glucocorticoid receptor-like (DNA-binding domain)"/>
    <property type="match status" value="1"/>
</dbReference>
<evidence type="ECO:0000256" key="2">
    <source>
        <dbReference type="ARBA" id="ARBA00022723"/>
    </source>
</evidence>
<feature type="compositionally biased region" description="Polar residues" evidence="6">
    <location>
        <begin position="89"/>
        <end position="101"/>
    </location>
</feature>
<dbReference type="Gene3D" id="4.10.1110.10">
    <property type="entry name" value="AN1-like Zinc finger"/>
    <property type="match status" value="1"/>
</dbReference>
<keyword evidence="10" id="KW-1185">Reference proteome</keyword>
<evidence type="ECO:0000256" key="1">
    <source>
        <dbReference type="ARBA" id="ARBA00003732"/>
    </source>
</evidence>
<reference evidence="9 10" key="1">
    <citation type="submission" date="2021-07" db="EMBL/GenBank/DDBJ databases">
        <title>The Aristolochia fimbriata genome: insights into angiosperm evolution, floral development and chemical biosynthesis.</title>
        <authorList>
            <person name="Jiao Y."/>
        </authorList>
    </citation>
    <scope>NUCLEOTIDE SEQUENCE [LARGE SCALE GENOMIC DNA]</scope>
    <source>
        <strain evidence="9">IBCAS-2021</strain>
        <tissue evidence="9">Leaf</tissue>
    </source>
</reference>
<dbReference type="EMBL" id="JAINDJ010000003">
    <property type="protein sequence ID" value="KAG9452071.1"/>
    <property type="molecule type" value="Genomic_DNA"/>
</dbReference>
<organism evidence="9 10">
    <name type="scientific">Aristolochia fimbriata</name>
    <name type="common">White veined hardy Dutchman's pipe vine</name>
    <dbReference type="NCBI Taxonomy" id="158543"/>
    <lineage>
        <taxon>Eukaryota</taxon>
        <taxon>Viridiplantae</taxon>
        <taxon>Streptophyta</taxon>
        <taxon>Embryophyta</taxon>
        <taxon>Tracheophyta</taxon>
        <taxon>Spermatophyta</taxon>
        <taxon>Magnoliopsida</taxon>
        <taxon>Magnoliidae</taxon>
        <taxon>Piperales</taxon>
        <taxon>Aristolochiaceae</taxon>
        <taxon>Aristolochia</taxon>
    </lineage>
</organism>
<dbReference type="GO" id="GO:0003677">
    <property type="term" value="F:DNA binding"/>
    <property type="evidence" value="ECO:0007669"/>
    <property type="project" value="InterPro"/>
</dbReference>
<feature type="domain" description="AN1-type" evidence="8">
    <location>
        <begin position="105"/>
        <end position="151"/>
    </location>
</feature>
<evidence type="ECO:0000256" key="3">
    <source>
        <dbReference type="ARBA" id="ARBA00022771"/>
    </source>
</evidence>
<sequence>MAQESWKKETDETECQAPEGPILCVNNCGFFGSSATNNLCSKCYRDQFMKQQQSKASAVVSAAEKAHVASSSVQLEIVAERPNKVEVASPTQAVAGSTSGDNAGKPPSNRCLTCRKRVGLTGFNCRCGGTFCYLHRYSEQHDCSFDYKSAGQDAIAKANPVVKANKIEKI</sequence>
<evidence type="ECO:0000313" key="10">
    <source>
        <dbReference type="Proteomes" id="UP000825729"/>
    </source>
</evidence>
<evidence type="ECO:0000259" key="8">
    <source>
        <dbReference type="PROSITE" id="PS51039"/>
    </source>
</evidence>
<dbReference type="Proteomes" id="UP000825729">
    <property type="component" value="Unassembled WGS sequence"/>
</dbReference>
<name>A0AAV7EWP9_ARIFI</name>
<dbReference type="GO" id="GO:0008270">
    <property type="term" value="F:zinc ion binding"/>
    <property type="evidence" value="ECO:0007669"/>
    <property type="project" value="UniProtKB-KW"/>
</dbReference>
<dbReference type="PANTHER" id="PTHR10634">
    <property type="entry name" value="AN1-TYPE ZINC FINGER PROTEIN"/>
    <property type="match status" value="1"/>
</dbReference>
<comment type="function">
    <text evidence="1">May be involved in environmental stress response.</text>
</comment>
<dbReference type="InterPro" id="IPR035896">
    <property type="entry name" value="AN1-like_Znf"/>
</dbReference>
<evidence type="ECO:0000256" key="5">
    <source>
        <dbReference type="PROSITE-ProRule" id="PRU00449"/>
    </source>
</evidence>
<evidence type="ECO:0000259" key="7">
    <source>
        <dbReference type="PROSITE" id="PS51036"/>
    </source>
</evidence>
<accession>A0AAV7EWP9</accession>
<dbReference type="FunFam" id="4.10.1110.10:FF:000001">
    <property type="entry name" value="Zinc finger AN1-type containing 6"/>
    <property type="match status" value="1"/>
</dbReference>
<dbReference type="InterPro" id="IPR000058">
    <property type="entry name" value="Znf_AN1"/>
</dbReference>
<dbReference type="SMART" id="SM00154">
    <property type="entry name" value="ZnF_AN1"/>
    <property type="match status" value="1"/>
</dbReference>
<dbReference type="SUPFAM" id="SSF118310">
    <property type="entry name" value="AN1-like Zinc finger"/>
    <property type="match status" value="1"/>
</dbReference>
<proteinExistence type="predicted"/>
<gene>
    <name evidence="9" type="ORF">H6P81_004975</name>
</gene>
<dbReference type="PROSITE" id="PS51039">
    <property type="entry name" value="ZF_AN1"/>
    <property type="match status" value="1"/>
</dbReference>
<protein>
    <submittedName>
        <fullName evidence="9">Uncharacterized protein</fullName>
    </submittedName>
</protein>
<comment type="caution">
    <text evidence="9">The sequence shown here is derived from an EMBL/GenBank/DDBJ whole genome shotgun (WGS) entry which is preliminary data.</text>
</comment>
<dbReference type="Gene3D" id="1.20.5.4770">
    <property type="match status" value="1"/>
</dbReference>
<dbReference type="Pfam" id="PF01428">
    <property type="entry name" value="zf-AN1"/>
    <property type="match status" value="1"/>
</dbReference>
<dbReference type="PANTHER" id="PTHR10634:SF149">
    <property type="entry name" value="AN1-TYPE DOMAIN-CONTAINING PROTEIN-RELATED"/>
    <property type="match status" value="1"/>
</dbReference>
<feature type="region of interest" description="Disordered" evidence="6">
    <location>
        <begin position="88"/>
        <end position="107"/>
    </location>
</feature>
<evidence type="ECO:0000313" key="9">
    <source>
        <dbReference type="EMBL" id="KAG9452071.1"/>
    </source>
</evidence>
<evidence type="ECO:0000256" key="6">
    <source>
        <dbReference type="SAM" id="MobiDB-lite"/>
    </source>
</evidence>
<dbReference type="AlphaFoldDB" id="A0AAV7EWP9"/>
<keyword evidence="4" id="KW-0862">Zinc</keyword>
<dbReference type="InterPro" id="IPR002653">
    <property type="entry name" value="Znf_A20"/>
</dbReference>
<keyword evidence="2" id="KW-0479">Metal-binding</keyword>
<evidence type="ECO:0000256" key="4">
    <source>
        <dbReference type="ARBA" id="ARBA00022833"/>
    </source>
</evidence>
<keyword evidence="3 5" id="KW-0863">Zinc-finger</keyword>
<dbReference type="InterPro" id="IPR050652">
    <property type="entry name" value="AN1_A20_ZnFinger"/>
</dbReference>
<dbReference type="Pfam" id="PF01754">
    <property type="entry name" value="zf-A20"/>
    <property type="match status" value="1"/>
</dbReference>